<feature type="region of interest" description="Disordered" evidence="1">
    <location>
        <begin position="263"/>
        <end position="299"/>
    </location>
</feature>
<dbReference type="RefSeq" id="WP_074812819.1">
    <property type="nucleotide sequence ID" value="NZ_FOJX01000001.1"/>
</dbReference>
<protein>
    <submittedName>
        <fullName evidence="2">Recombination protein RecT</fullName>
    </submittedName>
</protein>
<dbReference type="NCBIfam" id="TIGR00616">
    <property type="entry name" value="rect"/>
    <property type="match status" value="1"/>
</dbReference>
<dbReference type="GO" id="GO:0006259">
    <property type="term" value="P:DNA metabolic process"/>
    <property type="evidence" value="ECO:0007669"/>
    <property type="project" value="InterPro"/>
</dbReference>
<dbReference type="GO" id="GO:0003677">
    <property type="term" value="F:DNA binding"/>
    <property type="evidence" value="ECO:0007669"/>
    <property type="project" value="InterPro"/>
</dbReference>
<evidence type="ECO:0000256" key="1">
    <source>
        <dbReference type="SAM" id="MobiDB-lite"/>
    </source>
</evidence>
<organism evidence="2 3">
    <name type="scientific">Selenomonas ruminantium</name>
    <dbReference type="NCBI Taxonomy" id="971"/>
    <lineage>
        <taxon>Bacteria</taxon>
        <taxon>Bacillati</taxon>
        <taxon>Bacillota</taxon>
        <taxon>Negativicutes</taxon>
        <taxon>Selenomonadales</taxon>
        <taxon>Selenomonadaceae</taxon>
        <taxon>Selenomonas</taxon>
    </lineage>
</organism>
<reference evidence="2 3" key="1">
    <citation type="submission" date="2016-10" db="EMBL/GenBank/DDBJ databases">
        <authorList>
            <person name="de Groot N.N."/>
        </authorList>
    </citation>
    <scope>NUCLEOTIDE SEQUENCE [LARGE SCALE GENOMIC DNA]</scope>
    <source>
        <strain evidence="2 3">L14</strain>
    </source>
</reference>
<dbReference type="EMBL" id="FOJX01000001">
    <property type="protein sequence ID" value="SFA76388.1"/>
    <property type="molecule type" value="Genomic_DNA"/>
</dbReference>
<evidence type="ECO:0000313" key="2">
    <source>
        <dbReference type="EMBL" id="SFA76388.1"/>
    </source>
</evidence>
<dbReference type="AlphaFoldDB" id="A0A1I0VJL2"/>
<proteinExistence type="predicted"/>
<accession>A0A1I0VJL2</accession>
<dbReference type="Proteomes" id="UP000183843">
    <property type="component" value="Unassembled WGS sequence"/>
</dbReference>
<dbReference type="InterPro" id="IPR004590">
    <property type="entry name" value="ssDNA_annealing_RecT"/>
</dbReference>
<gene>
    <name evidence="2" type="ORF">SAMN05216587_101668</name>
</gene>
<evidence type="ECO:0000313" key="3">
    <source>
        <dbReference type="Proteomes" id="UP000183843"/>
    </source>
</evidence>
<sequence length="299" mass="33040">MANGTVKGGAIQKAQQTKAAANTGAQSIKQLVFQMKPQIDKALPSVLTGERFSRMVLTAMSTNPQLTECTPNSFLGAMMQAAQLGVEPNTPLGQAYLIPYRNHGQLECQFQLGYKGLIDLAYRSGEIVSISAHEVHENDEFEYELGLEEKLRHKPALKDRGAVILYYAVFKTKLGGSGFAVMSVDDIKQHMNKYSKAANSGFSPWKTNFDAMAKKTVIKQVLKYAPIKTEFVRAVAADETIKTNITEHMADEPDETVITVDAEEVKQEDIPENIDPETGEIKEEKAPETEEKAEQGRLL</sequence>
<feature type="compositionally biased region" description="Basic and acidic residues" evidence="1">
    <location>
        <begin position="279"/>
        <end position="299"/>
    </location>
</feature>
<dbReference type="Pfam" id="PF03837">
    <property type="entry name" value="RecT"/>
    <property type="match status" value="1"/>
</dbReference>
<dbReference type="NCBIfam" id="NF007351">
    <property type="entry name" value="PRK09846.1"/>
    <property type="match status" value="1"/>
</dbReference>
<dbReference type="InterPro" id="IPR018330">
    <property type="entry name" value="RecT_fam"/>
</dbReference>
<name>A0A1I0VJL2_SELRU</name>